<gene>
    <name evidence="2" type="ORF">M670_04781</name>
</gene>
<comment type="caution">
    <text evidence="2">The sequence shown here is derived from an EMBL/GenBank/DDBJ whole genome shotgun (WGS) entry which is preliminary data.</text>
</comment>
<dbReference type="Proteomes" id="UP000027936">
    <property type="component" value="Unassembled WGS sequence"/>
</dbReference>
<dbReference type="RefSeq" id="WP_161773210.1">
    <property type="nucleotide sequence ID" value="NZ_JJRY01000037.1"/>
</dbReference>
<feature type="compositionally biased region" description="Low complexity" evidence="1">
    <location>
        <begin position="25"/>
        <end position="35"/>
    </location>
</feature>
<reference evidence="2 3" key="1">
    <citation type="submission" date="2014-04" db="EMBL/GenBank/DDBJ databases">
        <title>Draft genome sequence of Bacillus azotoformans MEV2011, a (co-) denitrifying strain unable to grow in the presence of oxygen.</title>
        <authorList>
            <person name="Nielsen M."/>
            <person name="Schreiber L."/>
            <person name="Finster K."/>
            <person name="Schramm A."/>
        </authorList>
    </citation>
    <scope>NUCLEOTIDE SEQUENCE [LARGE SCALE GENOMIC DNA]</scope>
    <source>
        <strain evidence="2 3">MEV2011</strain>
    </source>
</reference>
<evidence type="ECO:0000313" key="2">
    <source>
        <dbReference type="EMBL" id="KEF36052.1"/>
    </source>
</evidence>
<feature type="compositionally biased region" description="Basic and acidic residues" evidence="1">
    <location>
        <begin position="1"/>
        <end position="13"/>
    </location>
</feature>
<dbReference type="EMBL" id="JJRY01000037">
    <property type="protein sequence ID" value="KEF36052.1"/>
    <property type="molecule type" value="Genomic_DNA"/>
</dbReference>
<proteinExistence type="predicted"/>
<dbReference type="PATRIC" id="fig|1348973.3.peg.4652"/>
<name>A0A072NFR4_SCHAZ</name>
<accession>A0A072NFR4</accession>
<organism evidence="2 3">
    <name type="scientific">Schinkia azotoformans MEV2011</name>
    <dbReference type="NCBI Taxonomy" id="1348973"/>
    <lineage>
        <taxon>Bacteria</taxon>
        <taxon>Bacillati</taxon>
        <taxon>Bacillota</taxon>
        <taxon>Bacilli</taxon>
        <taxon>Bacillales</taxon>
        <taxon>Bacillaceae</taxon>
        <taxon>Calidifontibacillus/Schinkia group</taxon>
        <taxon>Schinkia</taxon>
    </lineage>
</organism>
<feature type="region of interest" description="Disordered" evidence="1">
    <location>
        <begin position="1"/>
        <end position="48"/>
    </location>
</feature>
<sequence length="48" mass="5628">MSNEKEKQHKLSYESDGIMGHNRPENPSEQNQNNEMAEEFFNVTQNSE</sequence>
<dbReference type="AlphaFoldDB" id="A0A072NFR4"/>
<protein>
    <submittedName>
        <fullName evidence="2">Uncharacterized protein</fullName>
    </submittedName>
</protein>
<evidence type="ECO:0000313" key="3">
    <source>
        <dbReference type="Proteomes" id="UP000027936"/>
    </source>
</evidence>
<evidence type="ECO:0000256" key="1">
    <source>
        <dbReference type="SAM" id="MobiDB-lite"/>
    </source>
</evidence>